<evidence type="ECO:0000256" key="1">
    <source>
        <dbReference type="ARBA" id="ARBA00009464"/>
    </source>
</evidence>
<dbReference type="NCBIfam" id="TIGR00557">
    <property type="entry name" value="pdxA"/>
    <property type="match status" value="1"/>
</dbReference>
<reference evidence="5" key="1">
    <citation type="submission" date="2010-08" db="EMBL/GenBank/DDBJ databases">
        <authorList>
            <person name="Weinstock G."/>
            <person name="Sodergren E."/>
            <person name="Clifton S."/>
            <person name="Fulton L."/>
            <person name="Fulton B."/>
            <person name="Courtney L."/>
            <person name="Fronick C."/>
            <person name="Harrison M."/>
            <person name="Strong C."/>
            <person name="Farmer C."/>
            <person name="Delahaunty K."/>
            <person name="Markovic C."/>
            <person name="Hall O."/>
            <person name="Minx P."/>
            <person name="Tomlinson C."/>
            <person name="Mitreva M."/>
            <person name="Hou S."/>
            <person name="Chen J."/>
            <person name="Wollam A."/>
            <person name="Pepin K.H."/>
            <person name="Johnson M."/>
            <person name="Bhonagiri V."/>
            <person name="Zhang X."/>
            <person name="Suruliraj S."/>
            <person name="Warren W."/>
            <person name="Chinwalla A."/>
            <person name="Mardis E.R."/>
            <person name="Wilson R.K."/>
        </authorList>
    </citation>
    <scope>NUCLEOTIDE SEQUENCE [LARGE SCALE GENOMIC DNA]</scope>
    <source>
        <strain evidence="5">HL044PA1</strain>
    </source>
</reference>
<evidence type="ECO:0000313" key="5">
    <source>
        <dbReference type="EMBL" id="EFS92159.1"/>
    </source>
</evidence>
<keyword evidence="2" id="KW-0479">Metal-binding</keyword>
<dbReference type="InterPro" id="IPR005255">
    <property type="entry name" value="PdxA_fam"/>
</dbReference>
<name>A0ABN0C4J7_9ACTN</name>
<accession>A0ABN0C4J7</accession>
<dbReference type="PANTHER" id="PTHR30004">
    <property type="entry name" value="4-HYDROXYTHREONINE-4-PHOSPHATE DEHYDROGENASE"/>
    <property type="match status" value="1"/>
</dbReference>
<dbReference type="Proteomes" id="UP000003179">
    <property type="component" value="Unassembled WGS sequence"/>
</dbReference>
<dbReference type="Gene3D" id="3.40.718.10">
    <property type="entry name" value="Isopropylmalate Dehydrogenase"/>
    <property type="match status" value="1"/>
</dbReference>
<evidence type="ECO:0000256" key="2">
    <source>
        <dbReference type="ARBA" id="ARBA00022723"/>
    </source>
</evidence>
<evidence type="ECO:0000256" key="4">
    <source>
        <dbReference type="ARBA" id="ARBA00023027"/>
    </source>
</evidence>
<keyword evidence="6" id="KW-1185">Reference proteome</keyword>
<gene>
    <name evidence="5" type="primary">pdxA</name>
    <name evidence="5" type="ORF">HMPREF9607_01500</name>
</gene>
<comment type="similarity">
    <text evidence="1">Belongs to the PdxA family. PdxA2 subfamily.</text>
</comment>
<keyword evidence="4" id="KW-0520">NAD</keyword>
<keyword evidence="3 5" id="KW-0560">Oxidoreductase</keyword>
<comment type="caution">
    <text evidence="5">The sequence shown here is derived from an EMBL/GenBank/DDBJ whole genome shotgun (WGS) entry which is preliminary data.</text>
</comment>
<dbReference type="EMBL" id="ADZU01000027">
    <property type="protein sequence ID" value="EFS92159.1"/>
    <property type="molecule type" value="Genomic_DNA"/>
</dbReference>
<dbReference type="Pfam" id="PF04166">
    <property type="entry name" value="PdxA"/>
    <property type="match status" value="1"/>
</dbReference>
<evidence type="ECO:0000313" key="6">
    <source>
        <dbReference type="Proteomes" id="UP000003179"/>
    </source>
</evidence>
<organism evidence="5 6">
    <name type="scientific">Cutibacterium modestum HL044PA1</name>
    <dbReference type="NCBI Taxonomy" id="765109"/>
    <lineage>
        <taxon>Bacteria</taxon>
        <taxon>Bacillati</taxon>
        <taxon>Actinomycetota</taxon>
        <taxon>Actinomycetes</taxon>
        <taxon>Propionibacteriales</taxon>
        <taxon>Propionibacteriaceae</taxon>
        <taxon>Cutibacterium</taxon>
        <taxon>Cutibacterium modestum</taxon>
    </lineage>
</organism>
<proteinExistence type="inferred from homology"/>
<dbReference type="SUPFAM" id="SSF53659">
    <property type="entry name" value="Isocitrate/Isopropylmalate dehydrogenase-like"/>
    <property type="match status" value="1"/>
</dbReference>
<evidence type="ECO:0000256" key="3">
    <source>
        <dbReference type="ARBA" id="ARBA00023002"/>
    </source>
</evidence>
<dbReference type="EC" id="1.1.1.262" evidence="5"/>
<dbReference type="PANTHER" id="PTHR30004:SF6">
    <property type="entry name" value="D-THREONATE 4-PHOSPHATE DEHYDROGENASE"/>
    <property type="match status" value="1"/>
</dbReference>
<sequence>MTMPKTPLLGITEGDPAGIGPEIAVRAIHNMADDRSFIPVVYGDPAIISQACSVTGLSETVRPVTSEEQIEPEPNVINVIDTGTVSNANSIEWGTVQELAGQAAIASIEAATSAALSGKTDGVVTSPINKEAIWKTGSEFLGHTEMLGSLCGAPDTDTMFVVGGLKIFFATRHMSLREAVDSIRRDLIDQEIHKALRALKVFGCNSPKLAVAALNPHAGEGGHFGTEEIEVLRPAVERACAEGHDVIGPVPADSVFHKGVIGEYDGVLSLYHDQGHIASKTLDFDVTVSVTAGLPILRTSVDHGTAFDIAGRGIASPRTMQSALHVASDFARFVPAIRKEYSPSTGHH</sequence>
<protein>
    <submittedName>
        <fullName evidence="5">4-hydroxythreonine-4-phosphate dehydrogenase</fullName>
        <ecNumber evidence="5">1.1.1.262</ecNumber>
    </submittedName>
</protein>
<dbReference type="GO" id="GO:0050570">
    <property type="term" value="F:4-hydroxythreonine-4-phosphate dehydrogenase activity"/>
    <property type="evidence" value="ECO:0007669"/>
    <property type="project" value="UniProtKB-EC"/>
</dbReference>